<evidence type="ECO:0000313" key="1">
    <source>
        <dbReference type="EMBL" id="EMY35763.1"/>
    </source>
</evidence>
<dbReference type="AlphaFoldDB" id="N1VBV7"/>
<dbReference type="Proteomes" id="UP000010729">
    <property type="component" value="Unassembled WGS sequence"/>
</dbReference>
<proteinExistence type="predicted"/>
<organism evidence="1 2">
    <name type="scientific">Arthrobacter crystallopoietes BAB-32</name>
    <dbReference type="NCBI Taxonomy" id="1246476"/>
    <lineage>
        <taxon>Bacteria</taxon>
        <taxon>Bacillati</taxon>
        <taxon>Actinomycetota</taxon>
        <taxon>Actinomycetes</taxon>
        <taxon>Micrococcales</taxon>
        <taxon>Micrococcaceae</taxon>
        <taxon>Crystallibacter</taxon>
    </lineage>
</organism>
<evidence type="ECO:0000313" key="2">
    <source>
        <dbReference type="Proteomes" id="UP000010729"/>
    </source>
</evidence>
<comment type="caution">
    <text evidence="1">The sequence shown here is derived from an EMBL/GenBank/DDBJ whole genome shotgun (WGS) entry which is preliminary data.</text>
</comment>
<dbReference type="OrthoDB" id="5078008at2"/>
<dbReference type="EMBL" id="ANPE02000063">
    <property type="protein sequence ID" value="EMY35763.1"/>
    <property type="molecule type" value="Genomic_DNA"/>
</dbReference>
<dbReference type="RefSeq" id="WP_005266988.1">
    <property type="nucleotide sequence ID" value="NZ_ANPE02000063.1"/>
</dbReference>
<accession>N1VBV7</accession>
<sequence length="107" mass="11647">MQRAFAPGAQVQRALGLFANLQEVLGEVLQADEPQAPVFDETRRWLENKQARNVLALASKKTDTKTGGSVSSRVAAAVLNDEQYSDDELVVEHLSGALRSKTRRPAG</sequence>
<protein>
    <submittedName>
        <fullName evidence="1">Uncharacterized protein</fullName>
    </submittedName>
</protein>
<gene>
    <name evidence="1" type="ORF">D477_002683</name>
</gene>
<keyword evidence="2" id="KW-1185">Reference proteome</keyword>
<reference evidence="1 2" key="1">
    <citation type="journal article" date="2013" name="Genome Announc.">
        <title>Draft Genome Sequence of Arthrobacter crystallopoietes Strain BAB-32, Revealing Genes for Bioremediation.</title>
        <authorList>
            <person name="Joshi M.N."/>
            <person name="Pandit A.S."/>
            <person name="Sharma A."/>
            <person name="Pandya R.V."/>
            <person name="Desai S.M."/>
            <person name="Saxena A.K."/>
            <person name="Bagatharia S.B."/>
        </authorList>
    </citation>
    <scope>NUCLEOTIDE SEQUENCE [LARGE SCALE GENOMIC DNA]</scope>
    <source>
        <strain evidence="1 2">BAB-32</strain>
    </source>
</reference>
<name>N1VBV7_9MICC</name>